<name>A0A9P7DT39_9AGAM</name>
<organism evidence="2 3">
    <name type="scientific">Suillus subaureus</name>
    <dbReference type="NCBI Taxonomy" id="48587"/>
    <lineage>
        <taxon>Eukaryota</taxon>
        <taxon>Fungi</taxon>
        <taxon>Dikarya</taxon>
        <taxon>Basidiomycota</taxon>
        <taxon>Agaricomycotina</taxon>
        <taxon>Agaricomycetes</taxon>
        <taxon>Agaricomycetidae</taxon>
        <taxon>Boletales</taxon>
        <taxon>Suillineae</taxon>
        <taxon>Suillaceae</taxon>
        <taxon>Suillus</taxon>
    </lineage>
</organism>
<sequence>MSSVLRRASSTVSSHNFEQSAGSHSHPRVEDASHSADTCNAVPPVIAGRKWLRSPARVSPTAGGLQLQLPQTIKEALRRTPMSLEASGCTTDTRAYEHNVVTQSKTVKVQLFDTASLDEGSQGTVPATQAERNLKNLLRSLGTKDARALWRNYKLLHSKVRGKALIVLVVTALEDREPEMEDW</sequence>
<protein>
    <submittedName>
        <fullName evidence="2">Uncharacterized protein</fullName>
    </submittedName>
</protein>
<evidence type="ECO:0000313" key="2">
    <source>
        <dbReference type="EMBL" id="KAG1802525.1"/>
    </source>
</evidence>
<evidence type="ECO:0000256" key="1">
    <source>
        <dbReference type="SAM" id="MobiDB-lite"/>
    </source>
</evidence>
<dbReference type="OrthoDB" id="8954335at2759"/>
<dbReference type="GeneID" id="64635285"/>
<keyword evidence="3" id="KW-1185">Reference proteome</keyword>
<dbReference type="AlphaFoldDB" id="A0A9P7DT39"/>
<evidence type="ECO:0000313" key="3">
    <source>
        <dbReference type="Proteomes" id="UP000807769"/>
    </source>
</evidence>
<feature type="compositionally biased region" description="Polar residues" evidence="1">
    <location>
        <begin position="1"/>
        <end position="23"/>
    </location>
</feature>
<reference evidence="2" key="1">
    <citation type="journal article" date="2020" name="New Phytol.">
        <title>Comparative genomics reveals dynamic genome evolution in host specialist ectomycorrhizal fungi.</title>
        <authorList>
            <person name="Lofgren L.A."/>
            <person name="Nguyen N.H."/>
            <person name="Vilgalys R."/>
            <person name="Ruytinx J."/>
            <person name="Liao H.L."/>
            <person name="Branco S."/>
            <person name="Kuo A."/>
            <person name="LaButti K."/>
            <person name="Lipzen A."/>
            <person name="Andreopoulos W."/>
            <person name="Pangilinan J."/>
            <person name="Riley R."/>
            <person name="Hundley H."/>
            <person name="Na H."/>
            <person name="Barry K."/>
            <person name="Grigoriev I.V."/>
            <person name="Stajich J.E."/>
            <person name="Kennedy P.G."/>
        </authorList>
    </citation>
    <scope>NUCLEOTIDE SEQUENCE</scope>
    <source>
        <strain evidence="2">MN1</strain>
    </source>
</reference>
<dbReference type="Proteomes" id="UP000807769">
    <property type="component" value="Unassembled WGS sequence"/>
</dbReference>
<gene>
    <name evidence="2" type="ORF">BJ212DRAFT_1487325</name>
</gene>
<dbReference type="EMBL" id="JABBWG010000077">
    <property type="protein sequence ID" value="KAG1802525.1"/>
    <property type="molecule type" value="Genomic_DNA"/>
</dbReference>
<dbReference type="RefSeq" id="XP_041186319.1">
    <property type="nucleotide sequence ID" value="XM_041341269.1"/>
</dbReference>
<accession>A0A9P7DT39</accession>
<feature type="region of interest" description="Disordered" evidence="1">
    <location>
        <begin position="1"/>
        <end position="40"/>
    </location>
</feature>
<comment type="caution">
    <text evidence="2">The sequence shown here is derived from an EMBL/GenBank/DDBJ whole genome shotgun (WGS) entry which is preliminary data.</text>
</comment>
<proteinExistence type="predicted"/>